<comment type="caution">
    <text evidence="1">The sequence shown here is derived from an EMBL/GenBank/DDBJ whole genome shotgun (WGS) entry which is preliminary data.</text>
</comment>
<evidence type="ECO:0000313" key="1">
    <source>
        <dbReference type="EMBL" id="PRW87267.1"/>
    </source>
</evidence>
<dbReference type="AlphaFoldDB" id="A0A2T0HW75"/>
<proteinExistence type="predicted"/>
<sequence>MKKARSAISTPTPAHRVPCRWASPTPCDEQLRYHAGPVAREIAPATAPICLTLRVPTVGAGLPAMTA</sequence>
<organism evidence="1 2">
    <name type="scientific">Pseudomonas fluorescens</name>
    <dbReference type="NCBI Taxonomy" id="294"/>
    <lineage>
        <taxon>Bacteria</taxon>
        <taxon>Pseudomonadati</taxon>
        <taxon>Pseudomonadota</taxon>
        <taxon>Gammaproteobacteria</taxon>
        <taxon>Pseudomonadales</taxon>
        <taxon>Pseudomonadaceae</taxon>
        <taxon>Pseudomonas</taxon>
    </lineage>
</organism>
<protein>
    <submittedName>
        <fullName evidence="1">Uncharacterized protein</fullName>
    </submittedName>
</protein>
<dbReference type="Proteomes" id="UP000239731">
    <property type="component" value="Unassembled WGS sequence"/>
</dbReference>
<reference evidence="1 2" key="1">
    <citation type="submission" date="2018-03" db="EMBL/GenBank/DDBJ databases">
        <title>Blue discolouration in mozzarella cheese caused by Pseudomonas fluorescens.</title>
        <authorList>
            <person name="Chiesa F."/>
            <person name="Dalmasso A."/>
            <person name="Lomonaco S."/>
        </authorList>
    </citation>
    <scope>NUCLEOTIDE SEQUENCE [LARGE SCALE GENOMIC DNA]</scope>
    <source>
        <strain evidence="1 2">11293</strain>
    </source>
</reference>
<accession>A0A2T0HW75</accession>
<gene>
    <name evidence="1" type="ORF">C7A10_23095</name>
</gene>
<dbReference type="EMBL" id="PVUH01000018">
    <property type="protein sequence ID" value="PRW87267.1"/>
    <property type="molecule type" value="Genomic_DNA"/>
</dbReference>
<evidence type="ECO:0000313" key="2">
    <source>
        <dbReference type="Proteomes" id="UP000239731"/>
    </source>
</evidence>
<name>A0A2T0HW75_PSEFL</name>